<dbReference type="PANTHER" id="PTHR33048:SF157">
    <property type="entry name" value="INTEGRAL MEMBRANE PROTEIN"/>
    <property type="match status" value="1"/>
</dbReference>
<reference evidence="10" key="1">
    <citation type="journal article" date="2020" name="Stud. Mycol.">
        <title>101 Dothideomycetes genomes: a test case for predicting lifestyles and emergence of pathogens.</title>
        <authorList>
            <person name="Haridas S."/>
            <person name="Albert R."/>
            <person name="Binder M."/>
            <person name="Bloem J."/>
            <person name="Labutti K."/>
            <person name="Salamov A."/>
            <person name="Andreopoulos B."/>
            <person name="Baker S."/>
            <person name="Barry K."/>
            <person name="Bills G."/>
            <person name="Bluhm B."/>
            <person name="Cannon C."/>
            <person name="Castanera R."/>
            <person name="Culley D."/>
            <person name="Daum C."/>
            <person name="Ezra D."/>
            <person name="Gonzalez J."/>
            <person name="Henrissat B."/>
            <person name="Kuo A."/>
            <person name="Liang C."/>
            <person name="Lipzen A."/>
            <person name="Lutzoni F."/>
            <person name="Magnuson J."/>
            <person name="Mondo S."/>
            <person name="Nolan M."/>
            <person name="Ohm R."/>
            <person name="Pangilinan J."/>
            <person name="Park H.-J."/>
            <person name="Ramirez L."/>
            <person name="Alfaro M."/>
            <person name="Sun H."/>
            <person name="Tritt A."/>
            <person name="Yoshinaga Y."/>
            <person name="Zwiers L.-H."/>
            <person name="Turgeon B."/>
            <person name="Goodwin S."/>
            <person name="Spatafora J."/>
            <person name="Crous P."/>
            <person name="Grigoriev I."/>
        </authorList>
    </citation>
    <scope>NUCLEOTIDE SEQUENCE</scope>
    <source>
        <strain evidence="10">CBS 175.79</strain>
    </source>
</reference>
<evidence type="ECO:0000313" key="10">
    <source>
        <dbReference type="EMBL" id="KAF2015190.1"/>
    </source>
</evidence>
<evidence type="ECO:0000256" key="3">
    <source>
        <dbReference type="ARBA" id="ARBA00022989"/>
    </source>
</evidence>
<dbReference type="Proteomes" id="UP000799778">
    <property type="component" value="Unassembled WGS sequence"/>
</dbReference>
<evidence type="ECO:0000259" key="9">
    <source>
        <dbReference type="Pfam" id="PF20684"/>
    </source>
</evidence>
<evidence type="ECO:0000256" key="5">
    <source>
        <dbReference type="ARBA" id="ARBA00038359"/>
    </source>
</evidence>
<evidence type="ECO:0000256" key="2">
    <source>
        <dbReference type="ARBA" id="ARBA00022692"/>
    </source>
</evidence>
<dbReference type="GO" id="GO:0016020">
    <property type="term" value="C:membrane"/>
    <property type="evidence" value="ECO:0007669"/>
    <property type="project" value="UniProtKB-SubCell"/>
</dbReference>
<dbReference type="GeneID" id="54283411"/>
<accession>A0A6A5XR63</accession>
<keyword evidence="4 7" id="KW-0472">Membrane</keyword>
<gene>
    <name evidence="10" type="ORF">BU24DRAFT_410859</name>
</gene>
<dbReference type="AlphaFoldDB" id="A0A6A5XR63"/>
<organism evidence="10 11">
    <name type="scientific">Aaosphaeria arxii CBS 175.79</name>
    <dbReference type="NCBI Taxonomy" id="1450172"/>
    <lineage>
        <taxon>Eukaryota</taxon>
        <taxon>Fungi</taxon>
        <taxon>Dikarya</taxon>
        <taxon>Ascomycota</taxon>
        <taxon>Pezizomycotina</taxon>
        <taxon>Dothideomycetes</taxon>
        <taxon>Pleosporomycetidae</taxon>
        <taxon>Pleosporales</taxon>
        <taxon>Pleosporales incertae sedis</taxon>
        <taxon>Aaosphaeria</taxon>
    </lineage>
</organism>
<evidence type="ECO:0000256" key="4">
    <source>
        <dbReference type="ARBA" id="ARBA00023136"/>
    </source>
</evidence>
<dbReference type="InterPro" id="IPR052337">
    <property type="entry name" value="SAT4-like"/>
</dbReference>
<feature type="transmembrane region" description="Helical" evidence="7">
    <location>
        <begin position="72"/>
        <end position="94"/>
    </location>
</feature>
<feature type="transmembrane region" description="Helical" evidence="7">
    <location>
        <begin position="106"/>
        <end position="131"/>
    </location>
</feature>
<dbReference type="OrthoDB" id="5393606at2759"/>
<feature type="region of interest" description="Disordered" evidence="6">
    <location>
        <begin position="171"/>
        <end position="198"/>
    </location>
</feature>
<comment type="similarity">
    <text evidence="5">Belongs to the SAT4 family.</text>
</comment>
<evidence type="ECO:0000256" key="6">
    <source>
        <dbReference type="SAM" id="MobiDB-lite"/>
    </source>
</evidence>
<name>A0A6A5XR63_9PLEO</name>
<evidence type="ECO:0000256" key="7">
    <source>
        <dbReference type="SAM" id="Phobius"/>
    </source>
</evidence>
<feature type="compositionally biased region" description="Basic and acidic residues" evidence="6">
    <location>
        <begin position="182"/>
        <end position="191"/>
    </location>
</feature>
<feature type="domain" description="Rhodopsin" evidence="9">
    <location>
        <begin position="41"/>
        <end position="139"/>
    </location>
</feature>
<dbReference type="Pfam" id="PF20684">
    <property type="entry name" value="Fung_rhodopsin"/>
    <property type="match status" value="1"/>
</dbReference>
<feature type="signal peptide" evidence="8">
    <location>
        <begin position="1"/>
        <end position="20"/>
    </location>
</feature>
<keyword evidence="2 7" id="KW-0812">Transmembrane</keyword>
<evidence type="ECO:0000256" key="8">
    <source>
        <dbReference type="SAM" id="SignalP"/>
    </source>
</evidence>
<keyword evidence="3 7" id="KW-1133">Transmembrane helix</keyword>
<protein>
    <recommendedName>
        <fullName evidence="9">Rhodopsin domain-containing protein</fullName>
    </recommendedName>
</protein>
<keyword evidence="8" id="KW-0732">Signal</keyword>
<evidence type="ECO:0000256" key="1">
    <source>
        <dbReference type="ARBA" id="ARBA00004141"/>
    </source>
</evidence>
<evidence type="ECO:0000313" key="11">
    <source>
        <dbReference type="Proteomes" id="UP000799778"/>
    </source>
</evidence>
<feature type="transmembrane region" description="Helical" evidence="7">
    <location>
        <begin position="41"/>
        <end position="60"/>
    </location>
</feature>
<keyword evidence="11" id="KW-1185">Reference proteome</keyword>
<dbReference type="EMBL" id="ML978070">
    <property type="protein sequence ID" value="KAF2015190.1"/>
    <property type="molecule type" value="Genomic_DNA"/>
</dbReference>
<sequence length="198" mass="22388">MYMQIFMYTILIAHAASVLGVPILGDQDIADTDNCPQAAFFLRYLFACGINFSIWWTNAMNIMTLCGDFNTILMALAISDFVCDTIILILPVPVVWELQMPTSQKIAVTGVFALGGFAVVASCIRMIWVVWQAKRVHKDIIAGFNVAKGPQSYQLRFYYINRIVRSSYREQKEQQLKPSKPGSEKVQRRITYDACGLK</sequence>
<feature type="chain" id="PRO_5025456221" description="Rhodopsin domain-containing protein" evidence="8">
    <location>
        <begin position="21"/>
        <end position="198"/>
    </location>
</feature>
<proteinExistence type="inferred from homology"/>
<dbReference type="PANTHER" id="PTHR33048">
    <property type="entry name" value="PTH11-LIKE INTEGRAL MEMBRANE PROTEIN (AFU_ORTHOLOGUE AFUA_5G11245)"/>
    <property type="match status" value="1"/>
</dbReference>
<dbReference type="RefSeq" id="XP_033383529.1">
    <property type="nucleotide sequence ID" value="XM_033526014.1"/>
</dbReference>
<comment type="subcellular location">
    <subcellularLocation>
        <location evidence="1">Membrane</location>
        <topology evidence="1">Multi-pass membrane protein</topology>
    </subcellularLocation>
</comment>
<dbReference type="InterPro" id="IPR049326">
    <property type="entry name" value="Rhodopsin_dom_fungi"/>
</dbReference>